<evidence type="ECO:0000313" key="2">
    <source>
        <dbReference type="EMBL" id="JAE01802.1"/>
    </source>
</evidence>
<feature type="compositionally biased region" description="Basic and acidic residues" evidence="1">
    <location>
        <begin position="34"/>
        <end position="48"/>
    </location>
</feature>
<name>A0A0A9ENW5_ARUDO</name>
<organism evidence="2">
    <name type="scientific">Arundo donax</name>
    <name type="common">Giant reed</name>
    <name type="synonym">Donax arundinaceus</name>
    <dbReference type="NCBI Taxonomy" id="35708"/>
    <lineage>
        <taxon>Eukaryota</taxon>
        <taxon>Viridiplantae</taxon>
        <taxon>Streptophyta</taxon>
        <taxon>Embryophyta</taxon>
        <taxon>Tracheophyta</taxon>
        <taxon>Spermatophyta</taxon>
        <taxon>Magnoliopsida</taxon>
        <taxon>Liliopsida</taxon>
        <taxon>Poales</taxon>
        <taxon>Poaceae</taxon>
        <taxon>PACMAD clade</taxon>
        <taxon>Arundinoideae</taxon>
        <taxon>Arundineae</taxon>
        <taxon>Arundo</taxon>
    </lineage>
</organism>
<dbReference type="AlphaFoldDB" id="A0A0A9ENW5"/>
<dbReference type="EMBL" id="GBRH01196094">
    <property type="protein sequence ID" value="JAE01802.1"/>
    <property type="molecule type" value="Transcribed_RNA"/>
</dbReference>
<reference evidence="2" key="1">
    <citation type="submission" date="2014-09" db="EMBL/GenBank/DDBJ databases">
        <authorList>
            <person name="Magalhaes I.L.F."/>
            <person name="Oliveira U."/>
            <person name="Santos F.R."/>
            <person name="Vidigal T.H.D.A."/>
            <person name="Brescovit A.D."/>
            <person name="Santos A.J."/>
        </authorList>
    </citation>
    <scope>NUCLEOTIDE SEQUENCE</scope>
    <source>
        <tissue evidence="2">Shoot tissue taken approximately 20 cm above the soil surface</tissue>
    </source>
</reference>
<evidence type="ECO:0000256" key="1">
    <source>
        <dbReference type="SAM" id="MobiDB-lite"/>
    </source>
</evidence>
<accession>A0A0A9ENW5</accession>
<sequence>MACHGHYRTIMSLPAAYASAGRDVPDPNKPAVPRGEEEARVGGQRERGDRLGVAVEGLPYGRGVCGGHHAHLPAAGAREERLGAALLVAARGAADRERPARVELLQRVVAPVVVLEHLHRSHREAEAAAVGRRS</sequence>
<feature type="region of interest" description="Disordered" evidence="1">
    <location>
        <begin position="19"/>
        <end position="48"/>
    </location>
</feature>
<proteinExistence type="predicted"/>
<reference evidence="2" key="2">
    <citation type="journal article" date="2015" name="Data Brief">
        <title>Shoot transcriptome of the giant reed, Arundo donax.</title>
        <authorList>
            <person name="Barrero R.A."/>
            <person name="Guerrero F.D."/>
            <person name="Moolhuijzen P."/>
            <person name="Goolsby J.A."/>
            <person name="Tidwell J."/>
            <person name="Bellgard S.E."/>
            <person name="Bellgard M.I."/>
        </authorList>
    </citation>
    <scope>NUCLEOTIDE SEQUENCE</scope>
    <source>
        <tissue evidence="2">Shoot tissue taken approximately 20 cm above the soil surface</tissue>
    </source>
</reference>
<protein>
    <submittedName>
        <fullName evidence="2">Uncharacterized protein</fullName>
    </submittedName>
</protein>